<feature type="region of interest" description="Disordered" evidence="2">
    <location>
        <begin position="515"/>
        <end position="562"/>
    </location>
</feature>
<reference evidence="3 4" key="1">
    <citation type="submission" date="2020-08" db="EMBL/GenBank/DDBJ databases">
        <authorList>
            <person name="Newling K."/>
            <person name="Davey J."/>
            <person name="Forrester S."/>
        </authorList>
    </citation>
    <scope>NUCLEOTIDE SEQUENCE [LARGE SCALE GENOMIC DNA]</scope>
    <source>
        <strain evidence="4">Crithidia deanei Carvalho (ATCC PRA-265)</strain>
    </source>
</reference>
<protein>
    <submittedName>
        <fullName evidence="3">Uncharacterized protein</fullName>
    </submittedName>
</protein>
<proteinExistence type="predicted"/>
<dbReference type="AlphaFoldDB" id="A0A7G2CJY5"/>
<feature type="coiled-coil region" evidence="1">
    <location>
        <begin position="91"/>
        <end position="153"/>
    </location>
</feature>
<accession>A0A7G2CJY5</accession>
<organism evidence="3 4">
    <name type="scientific">Angomonas deanei</name>
    <dbReference type="NCBI Taxonomy" id="59799"/>
    <lineage>
        <taxon>Eukaryota</taxon>
        <taxon>Discoba</taxon>
        <taxon>Euglenozoa</taxon>
        <taxon>Kinetoplastea</taxon>
        <taxon>Metakinetoplastina</taxon>
        <taxon>Trypanosomatida</taxon>
        <taxon>Trypanosomatidae</taxon>
        <taxon>Strigomonadinae</taxon>
        <taxon>Angomonas</taxon>
    </lineage>
</organism>
<dbReference type="EMBL" id="LR877158">
    <property type="protein sequence ID" value="CAD2219685.1"/>
    <property type="molecule type" value="Genomic_DNA"/>
</dbReference>
<name>A0A7G2CJY5_9TRYP</name>
<dbReference type="VEuPathDB" id="TriTrypDB:ADEAN_000719400"/>
<feature type="compositionally biased region" description="Polar residues" evidence="2">
    <location>
        <begin position="516"/>
        <end position="536"/>
    </location>
</feature>
<evidence type="ECO:0000256" key="2">
    <source>
        <dbReference type="SAM" id="MobiDB-lite"/>
    </source>
</evidence>
<evidence type="ECO:0000313" key="3">
    <source>
        <dbReference type="EMBL" id="CAD2219685.1"/>
    </source>
</evidence>
<keyword evidence="4" id="KW-1185">Reference proteome</keyword>
<sequence length="625" mass="68842">MLSIGASIMDSATPSFLSPPRIYGGGDQSQFSSIISSPNVVLSRGWNGAAVDSSVHERSASPVPLSCAECHQRRMIIESLKRADTANVQNIETLQQSLQQVTEERDVVLARNTKLLETLESARLQDLVKEREFRSLQNEVARLADKLEHEQFEHNRLKEGCVAEQNYFLASSILFLECLEESQRTAIASSCTLWYERTAHAFRNPVRKPPVSAPYTTAASGGRASVYGCGMPEKGCVSPRYAPSSAARSCRHEKVAVATAPSDERTTIDALEAQLRSASLRISTQQERISELFEQAQLVEEMQVEIEDLILNELYLRETVSRQTIEGEQCDQWLLVHQLFHSSPVPPKPQSEAAGLADTPALVPSFGAASKFHKYQMGYKRRHVDPLCTGGEEVGTEVATDNTFPNPFVSSQWRQDPSAEIMSALESIQSKLDCVGAGDSSPSAESGEREWVRGMEDSLRHLYAKVESLEAPLTRLSGTQDEMWIDLKKGVSGLLRVQNEIFLKVSAMSFALEGASNPTPTVCNAPSKEPSTQSGRYSLPGISPDRREGSQPSSDVSKGTSFPMPVFSADQIRLQRPNEPELIDDVFNPSAISFNTLPSHVFDIVDSDDEHIPPVPSIGRKFSTR</sequence>
<dbReference type="Proteomes" id="UP000515908">
    <property type="component" value="Chromosome 14"/>
</dbReference>
<keyword evidence="1" id="KW-0175">Coiled coil</keyword>
<evidence type="ECO:0000313" key="4">
    <source>
        <dbReference type="Proteomes" id="UP000515908"/>
    </source>
</evidence>
<gene>
    <name evidence="3" type="ORF">ADEAN_000719400</name>
</gene>
<evidence type="ECO:0000256" key="1">
    <source>
        <dbReference type="SAM" id="Coils"/>
    </source>
</evidence>
<feature type="compositionally biased region" description="Polar residues" evidence="2">
    <location>
        <begin position="550"/>
        <end position="560"/>
    </location>
</feature>